<gene>
    <name evidence="13" type="ORF">DES53_101104</name>
</gene>
<accession>A0A366HT93</accession>
<dbReference type="FunFam" id="3.40.50.2300:FF:000021">
    <property type="entry name" value="Two-component system response regulator KdpE"/>
    <property type="match status" value="1"/>
</dbReference>
<dbReference type="SMART" id="SM00448">
    <property type="entry name" value="REC"/>
    <property type="match status" value="1"/>
</dbReference>
<dbReference type="GO" id="GO:0042802">
    <property type="term" value="F:identical protein binding"/>
    <property type="evidence" value="ECO:0007669"/>
    <property type="project" value="UniProtKB-ARBA"/>
</dbReference>
<keyword evidence="3 8" id="KW-0597">Phosphoprotein</keyword>
<dbReference type="InterPro" id="IPR001867">
    <property type="entry name" value="OmpR/PhoB-type_DNA-bd"/>
</dbReference>
<evidence type="ECO:0000256" key="3">
    <source>
        <dbReference type="ARBA" id="ARBA00022553"/>
    </source>
</evidence>
<keyword evidence="4" id="KW-0902">Two-component regulatory system</keyword>
<dbReference type="GO" id="GO:0000156">
    <property type="term" value="F:phosphorelay response regulator activity"/>
    <property type="evidence" value="ECO:0007669"/>
    <property type="project" value="TreeGrafter"/>
</dbReference>
<feature type="domain" description="OmpR/PhoB-type" evidence="12">
    <location>
        <begin position="124"/>
        <end position="222"/>
    </location>
</feature>
<evidence type="ECO:0000256" key="2">
    <source>
        <dbReference type="ARBA" id="ARBA00022490"/>
    </source>
</evidence>
<dbReference type="OrthoDB" id="9778145at2"/>
<dbReference type="GO" id="GO:0005829">
    <property type="term" value="C:cytosol"/>
    <property type="evidence" value="ECO:0007669"/>
    <property type="project" value="TreeGrafter"/>
</dbReference>
<feature type="modified residue" description="4-aspartylphosphate" evidence="8">
    <location>
        <position position="51"/>
    </location>
</feature>
<evidence type="ECO:0000313" key="13">
    <source>
        <dbReference type="EMBL" id="RBP47307.1"/>
    </source>
</evidence>
<comment type="caution">
    <text evidence="13">The sequence shown here is derived from an EMBL/GenBank/DDBJ whole genome shotgun (WGS) entry which is preliminary data.</text>
</comment>
<keyword evidence="7" id="KW-0804">Transcription</keyword>
<evidence type="ECO:0000256" key="1">
    <source>
        <dbReference type="ARBA" id="ARBA00004496"/>
    </source>
</evidence>
<feature type="domain" description="Response regulatory" evidence="11">
    <location>
        <begin position="2"/>
        <end position="115"/>
    </location>
</feature>
<evidence type="ECO:0000256" key="4">
    <source>
        <dbReference type="ARBA" id="ARBA00023012"/>
    </source>
</evidence>
<dbReference type="Gene3D" id="1.10.10.10">
    <property type="entry name" value="Winged helix-like DNA-binding domain superfamily/Winged helix DNA-binding domain"/>
    <property type="match status" value="1"/>
</dbReference>
<keyword evidence="5" id="KW-0805">Transcription regulation</keyword>
<dbReference type="Proteomes" id="UP000253426">
    <property type="component" value="Unassembled WGS sequence"/>
</dbReference>
<dbReference type="AlphaFoldDB" id="A0A366HT93"/>
<dbReference type="CDD" id="cd17620">
    <property type="entry name" value="REC_OmpR_KdpE-like"/>
    <property type="match status" value="1"/>
</dbReference>
<dbReference type="PROSITE" id="PS50110">
    <property type="entry name" value="RESPONSE_REGULATORY"/>
    <property type="match status" value="1"/>
</dbReference>
<comment type="subcellular location">
    <subcellularLocation>
        <location evidence="1">Cytoplasm</location>
    </subcellularLocation>
</comment>
<evidence type="ECO:0000256" key="7">
    <source>
        <dbReference type="ARBA" id="ARBA00023163"/>
    </source>
</evidence>
<protein>
    <submittedName>
        <fullName evidence="13">Two-component system KDP operon response regulator KdpE</fullName>
    </submittedName>
</protein>
<evidence type="ECO:0000256" key="9">
    <source>
        <dbReference type="PROSITE-ProRule" id="PRU01091"/>
    </source>
</evidence>
<dbReference type="RefSeq" id="WP_113956249.1">
    <property type="nucleotide sequence ID" value="NZ_QNRR01000001.1"/>
</dbReference>
<evidence type="ECO:0000313" key="14">
    <source>
        <dbReference type="Proteomes" id="UP000253426"/>
    </source>
</evidence>
<keyword evidence="6 9" id="KW-0238">DNA-binding</keyword>
<dbReference type="PANTHER" id="PTHR48111">
    <property type="entry name" value="REGULATOR OF RPOS"/>
    <property type="match status" value="1"/>
</dbReference>
<evidence type="ECO:0000256" key="8">
    <source>
        <dbReference type="PROSITE-ProRule" id="PRU00169"/>
    </source>
</evidence>
<evidence type="ECO:0000259" key="11">
    <source>
        <dbReference type="PROSITE" id="PS50110"/>
    </source>
</evidence>
<dbReference type="InterPro" id="IPR039420">
    <property type="entry name" value="WalR-like"/>
</dbReference>
<proteinExistence type="predicted"/>
<dbReference type="Pfam" id="PF00072">
    <property type="entry name" value="Response_reg"/>
    <property type="match status" value="1"/>
</dbReference>
<dbReference type="InterPro" id="IPR001789">
    <property type="entry name" value="Sig_transdc_resp-reg_receiver"/>
</dbReference>
<dbReference type="GO" id="GO:0032993">
    <property type="term" value="C:protein-DNA complex"/>
    <property type="evidence" value="ECO:0007669"/>
    <property type="project" value="TreeGrafter"/>
</dbReference>
<dbReference type="SMART" id="SM00862">
    <property type="entry name" value="Trans_reg_C"/>
    <property type="match status" value="1"/>
</dbReference>
<evidence type="ECO:0000256" key="10">
    <source>
        <dbReference type="SAM" id="MobiDB-lite"/>
    </source>
</evidence>
<feature type="region of interest" description="Disordered" evidence="10">
    <location>
        <begin position="205"/>
        <end position="225"/>
    </location>
</feature>
<keyword evidence="2" id="KW-0963">Cytoplasm</keyword>
<keyword evidence="14" id="KW-1185">Reference proteome</keyword>
<sequence length="225" mass="24998">MLALIIDDEIQIRRLLRLALESRGYEVREAEAGQLGLQEAAFHRPDVVLLDLGLPDMDGTQVLQRLREWSEVPVLILSVRDQEQVKVRAFELGADDYVTKPFSTAELLARLQAIQRRSSSVQESPVLDCGSLRIDLSSHQVTLAGHELKLTPTEYALATQLATHSGRIVTQKQLLKAVWGPSADTHAHSLRVYVNLLRKKLQPDPAAPQIQNEPGIGYRMSAPSA</sequence>
<dbReference type="Pfam" id="PF00486">
    <property type="entry name" value="Trans_reg_C"/>
    <property type="match status" value="1"/>
</dbReference>
<dbReference type="GO" id="GO:0045893">
    <property type="term" value="P:positive regulation of DNA-templated transcription"/>
    <property type="evidence" value="ECO:0007669"/>
    <property type="project" value="UniProtKB-ARBA"/>
</dbReference>
<dbReference type="InterPro" id="IPR011006">
    <property type="entry name" value="CheY-like_superfamily"/>
</dbReference>
<evidence type="ECO:0000256" key="6">
    <source>
        <dbReference type="ARBA" id="ARBA00023125"/>
    </source>
</evidence>
<dbReference type="PANTHER" id="PTHR48111:SF50">
    <property type="entry name" value="KDP OPERON TRANSCRIPTIONAL REGULATORY PROTEIN KDPE"/>
    <property type="match status" value="1"/>
</dbReference>
<dbReference type="Gene3D" id="6.10.250.690">
    <property type="match status" value="1"/>
</dbReference>
<reference evidence="13 14" key="1">
    <citation type="submission" date="2018-06" db="EMBL/GenBank/DDBJ databases">
        <title>Genomic Encyclopedia of Type Strains, Phase IV (KMG-IV): sequencing the most valuable type-strain genomes for metagenomic binning, comparative biology and taxonomic classification.</title>
        <authorList>
            <person name="Goeker M."/>
        </authorList>
    </citation>
    <scope>NUCLEOTIDE SEQUENCE [LARGE SCALE GENOMIC DNA]</scope>
    <source>
        <strain evidence="13 14">DSM 25532</strain>
    </source>
</reference>
<name>A0A366HT93_9BACT</name>
<dbReference type="GO" id="GO:0000987">
    <property type="term" value="F:cis-regulatory region sequence-specific DNA binding"/>
    <property type="evidence" value="ECO:0007669"/>
    <property type="project" value="UniProtKB-ARBA"/>
</dbReference>
<dbReference type="PROSITE" id="PS51755">
    <property type="entry name" value="OMPR_PHOB"/>
    <property type="match status" value="1"/>
</dbReference>
<dbReference type="CDD" id="cd00383">
    <property type="entry name" value="trans_reg_C"/>
    <property type="match status" value="1"/>
</dbReference>
<dbReference type="EMBL" id="QNRR01000001">
    <property type="protein sequence ID" value="RBP47307.1"/>
    <property type="molecule type" value="Genomic_DNA"/>
</dbReference>
<dbReference type="Gene3D" id="3.40.50.2300">
    <property type="match status" value="1"/>
</dbReference>
<dbReference type="SUPFAM" id="SSF52172">
    <property type="entry name" value="CheY-like"/>
    <property type="match status" value="1"/>
</dbReference>
<evidence type="ECO:0000259" key="12">
    <source>
        <dbReference type="PROSITE" id="PS51755"/>
    </source>
</evidence>
<dbReference type="InterPro" id="IPR036388">
    <property type="entry name" value="WH-like_DNA-bd_sf"/>
</dbReference>
<feature type="DNA-binding region" description="OmpR/PhoB-type" evidence="9">
    <location>
        <begin position="124"/>
        <end position="222"/>
    </location>
</feature>
<evidence type="ECO:0000256" key="5">
    <source>
        <dbReference type="ARBA" id="ARBA00023015"/>
    </source>
</evidence>
<organism evidence="13 14">
    <name type="scientific">Roseimicrobium gellanilyticum</name>
    <dbReference type="NCBI Taxonomy" id="748857"/>
    <lineage>
        <taxon>Bacteria</taxon>
        <taxon>Pseudomonadati</taxon>
        <taxon>Verrucomicrobiota</taxon>
        <taxon>Verrucomicrobiia</taxon>
        <taxon>Verrucomicrobiales</taxon>
        <taxon>Verrucomicrobiaceae</taxon>
        <taxon>Roseimicrobium</taxon>
    </lineage>
</organism>